<dbReference type="GO" id="GO:1901135">
    <property type="term" value="P:carbohydrate derivative metabolic process"/>
    <property type="evidence" value="ECO:0007669"/>
    <property type="project" value="InterPro"/>
</dbReference>
<dbReference type="GO" id="GO:0097367">
    <property type="term" value="F:carbohydrate derivative binding"/>
    <property type="evidence" value="ECO:0007669"/>
    <property type="project" value="InterPro"/>
</dbReference>
<dbReference type="Gene3D" id="3.40.50.10490">
    <property type="entry name" value="Glucose-6-phosphate isomerase like protein, domain 1"/>
    <property type="match status" value="1"/>
</dbReference>
<comment type="caution">
    <text evidence="2">The sequence shown here is derived from an EMBL/GenBank/DDBJ whole genome shotgun (WGS) entry which is preliminary data.</text>
</comment>
<dbReference type="EMBL" id="VSSQ01000032">
    <property type="protein sequence ID" value="MPL66561.1"/>
    <property type="molecule type" value="Genomic_DNA"/>
</dbReference>
<reference evidence="2" key="1">
    <citation type="submission" date="2019-08" db="EMBL/GenBank/DDBJ databases">
        <authorList>
            <person name="Kucharzyk K."/>
            <person name="Murdoch R.W."/>
            <person name="Higgins S."/>
            <person name="Loffler F."/>
        </authorList>
    </citation>
    <scope>NUCLEOTIDE SEQUENCE</scope>
</reference>
<gene>
    <name evidence="2" type="ORF">SDC9_12245</name>
</gene>
<proteinExistence type="predicted"/>
<dbReference type="InterPro" id="IPR001347">
    <property type="entry name" value="SIS_dom"/>
</dbReference>
<name>A0A644TLG1_9ZZZZ</name>
<dbReference type="InterPro" id="IPR046348">
    <property type="entry name" value="SIS_dom_sf"/>
</dbReference>
<dbReference type="Pfam" id="PF13580">
    <property type="entry name" value="SIS_2"/>
    <property type="match status" value="1"/>
</dbReference>
<protein>
    <recommendedName>
        <fullName evidence="1">SIS domain-containing protein</fullName>
    </recommendedName>
</protein>
<dbReference type="AlphaFoldDB" id="A0A644TLG1"/>
<dbReference type="NCBIfam" id="NF002805">
    <property type="entry name" value="PRK02947.1"/>
    <property type="match status" value="1"/>
</dbReference>
<accession>A0A644TLG1</accession>
<dbReference type="PROSITE" id="PS51464">
    <property type="entry name" value="SIS"/>
    <property type="match status" value="1"/>
</dbReference>
<organism evidence="2">
    <name type="scientific">bioreactor metagenome</name>
    <dbReference type="NCBI Taxonomy" id="1076179"/>
    <lineage>
        <taxon>unclassified sequences</taxon>
        <taxon>metagenomes</taxon>
        <taxon>ecological metagenomes</taxon>
    </lineage>
</organism>
<dbReference type="SUPFAM" id="SSF53697">
    <property type="entry name" value="SIS domain"/>
    <property type="match status" value="1"/>
</dbReference>
<evidence type="ECO:0000259" key="1">
    <source>
        <dbReference type="PROSITE" id="PS51464"/>
    </source>
</evidence>
<evidence type="ECO:0000313" key="2">
    <source>
        <dbReference type="EMBL" id="MPL66561.1"/>
    </source>
</evidence>
<feature type="domain" description="SIS" evidence="1">
    <location>
        <begin position="53"/>
        <end position="240"/>
    </location>
</feature>
<sequence>MMLSYNTGESHRREWRGSLMSKYAEQYFRKVTSMFEQTLSESSEAIGRAAALMGAAIVADELIHVIGTGGHSNLGAEEMFWRAGGLVPVDALLDPGTSLMHGALRSNKVERTGGYAKAVLDSYNIVDGVLVIVNAYGINTMTIEVALEAKQRSVPTIGVTSRAFGENVPPGHKARHPSGKNLCDIVDVFVDSHMPYGDALVDFEGLGQRVAPSSTLANCFTVNLLVVETVKYLLDRGFEPPLWQSANVPGGEEANEKYQRKYGGRIKHLA</sequence>